<gene>
    <name evidence="5" type="ORF">SAMN06295960_2126</name>
</gene>
<dbReference type="SUPFAM" id="SSF52540">
    <property type="entry name" value="P-loop containing nucleoside triphosphate hydrolases"/>
    <property type="match status" value="2"/>
</dbReference>
<dbReference type="AlphaFoldDB" id="A0A1X7K800"/>
<dbReference type="PANTHER" id="PTHR42855">
    <property type="entry name" value="ABC TRANSPORTER ATP-BINDING SUBUNIT"/>
    <property type="match status" value="1"/>
</dbReference>
<keyword evidence="1" id="KW-0547">Nucleotide-binding</keyword>
<dbReference type="EMBL" id="FXAZ01000002">
    <property type="protein sequence ID" value="SMG36533.1"/>
    <property type="molecule type" value="Genomic_DNA"/>
</dbReference>
<evidence type="ECO:0000256" key="3">
    <source>
        <dbReference type="SAM" id="Coils"/>
    </source>
</evidence>
<evidence type="ECO:0000256" key="2">
    <source>
        <dbReference type="ARBA" id="ARBA00022840"/>
    </source>
</evidence>
<dbReference type="InterPro" id="IPR032781">
    <property type="entry name" value="ABC_tran_Xtn"/>
</dbReference>
<dbReference type="FunFam" id="3.40.50.300:FF:000011">
    <property type="entry name" value="Putative ABC transporter ATP-binding component"/>
    <property type="match status" value="1"/>
</dbReference>
<evidence type="ECO:0000259" key="4">
    <source>
        <dbReference type="PROSITE" id="PS50893"/>
    </source>
</evidence>
<dbReference type="Pfam" id="PF00005">
    <property type="entry name" value="ABC_tran"/>
    <property type="match status" value="2"/>
</dbReference>
<keyword evidence="3" id="KW-0175">Coiled coil</keyword>
<dbReference type="Gene3D" id="3.40.50.300">
    <property type="entry name" value="P-loop containing nucleotide triphosphate hydrolases"/>
    <property type="match status" value="2"/>
</dbReference>
<reference evidence="5 6" key="1">
    <citation type="submission" date="2017-04" db="EMBL/GenBank/DDBJ databases">
        <authorList>
            <person name="Afonso C.L."/>
            <person name="Miller P.J."/>
            <person name="Scott M.A."/>
            <person name="Spackman E."/>
            <person name="Goraichik I."/>
            <person name="Dimitrov K.M."/>
            <person name="Suarez D.L."/>
            <person name="Swayne D.E."/>
        </authorList>
    </citation>
    <scope>NUCLEOTIDE SEQUENCE [LARGE SCALE GENOMIC DNA]</scope>
    <source>
        <strain evidence="5 6">11</strain>
    </source>
</reference>
<dbReference type="STRING" id="1852522.SAMN06295960_2126"/>
<dbReference type="PROSITE" id="PS00211">
    <property type="entry name" value="ABC_TRANSPORTER_1"/>
    <property type="match status" value="2"/>
</dbReference>
<accession>A0A1X7K800</accession>
<protein>
    <submittedName>
        <fullName evidence="5">ATPase components of ABC transporters with duplicated ATPase domains</fullName>
    </submittedName>
</protein>
<name>A0A1X7K800_9BACL</name>
<dbReference type="InterPro" id="IPR003593">
    <property type="entry name" value="AAA+_ATPase"/>
</dbReference>
<feature type="domain" description="ABC transporter" evidence="4">
    <location>
        <begin position="3"/>
        <end position="262"/>
    </location>
</feature>
<evidence type="ECO:0000313" key="5">
    <source>
        <dbReference type="EMBL" id="SMG36533.1"/>
    </source>
</evidence>
<dbReference type="NCBIfam" id="NF000355">
    <property type="entry name" value="ribo_prot_ABC_F"/>
    <property type="match status" value="1"/>
</dbReference>
<feature type="coiled-coil region" evidence="3">
    <location>
        <begin position="574"/>
        <end position="601"/>
    </location>
</feature>
<evidence type="ECO:0000313" key="6">
    <source>
        <dbReference type="Proteomes" id="UP000193834"/>
    </source>
</evidence>
<evidence type="ECO:0000256" key="1">
    <source>
        <dbReference type="ARBA" id="ARBA00022741"/>
    </source>
</evidence>
<dbReference type="GO" id="GO:0003677">
    <property type="term" value="F:DNA binding"/>
    <property type="evidence" value="ECO:0007669"/>
    <property type="project" value="InterPro"/>
</dbReference>
<organism evidence="5 6">
    <name type="scientific">Paenibacillus aquistagni</name>
    <dbReference type="NCBI Taxonomy" id="1852522"/>
    <lineage>
        <taxon>Bacteria</taxon>
        <taxon>Bacillati</taxon>
        <taxon>Bacillota</taxon>
        <taxon>Bacilli</taxon>
        <taxon>Bacillales</taxon>
        <taxon>Paenibacillaceae</taxon>
        <taxon>Paenibacillus</taxon>
    </lineage>
</organism>
<sequence>MMIQCQHIAKGYGANTILTDVTCDIGNKERVGLIGRNGCGKTTLLKLINGSEKPEGGQLAIKKGARIGYLEQVPYTEGHETVRDVLERSFAEPKRWQQEMRELEQLMSEHTLVADERRFADLLQRYGERQERFERAGGYELEARLARVAAGLGIPESQFARPFASLSGGEKTKIGLASMLLAEPDILLLDEPTNHLDMAAIDWLEQFLQAYAGTVVVISHDRYFLDRVVTKIIELEDGEAITYFANYTNYQKEKEARLLQQFADYQEQQKKMKQMRESIKQLIEWGNRSNPPNAGFHRRAASMQKALDRMVKLKRPILERKAMELDINLRDRSGVQVVTLERVSKSYQGKNLFHDASERLRYGERVALIGGNGTGKSTLIKCILGKEQLDEGEVKLGSRVDVGYLAQDDAPASEEASVLTYFREAVGMEAGEARGQLARFLFMGTEVFKRVRSLSGGEWSRLRFAILMHEKPNLLILDEPTNHLDIDSREALEDALEDFPGTVLAVSHDRYFINRIASKIWALENGRLVSVHGSFEHYKAKGVEAQQQMLAASSTQRDPVSRAEHSADAAGISARTTALRIRRLEEHISELEAKLHELDHALAAPENADNASLLAALFVEREALQSELAPLYEKWLAASN</sequence>
<dbReference type="InterPro" id="IPR027417">
    <property type="entry name" value="P-loop_NTPase"/>
</dbReference>
<dbReference type="InterPro" id="IPR051309">
    <property type="entry name" value="ABCF_ATPase"/>
</dbReference>
<dbReference type="OrthoDB" id="9762369at2"/>
<dbReference type="GO" id="GO:0016887">
    <property type="term" value="F:ATP hydrolysis activity"/>
    <property type="evidence" value="ECO:0007669"/>
    <property type="project" value="InterPro"/>
</dbReference>
<dbReference type="InterPro" id="IPR017871">
    <property type="entry name" value="ABC_transporter-like_CS"/>
</dbReference>
<keyword evidence="2" id="KW-0067">ATP-binding</keyword>
<dbReference type="Pfam" id="PF16326">
    <property type="entry name" value="ABC_tran_CTD"/>
    <property type="match status" value="1"/>
</dbReference>
<dbReference type="Proteomes" id="UP000193834">
    <property type="component" value="Unassembled WGS sequence"/>
</dbReference>
<dbReference type="PROSITE" id="PS50893">
    <property type="entry name" value="ABC_TRANSPORTER_2"/>
    <property type="match status" value="2"/>
</dbReference>
<proteinExistence type="predicted"/>
<dbReference type="InterPro" id="IPR003439">
    <property type="entry name" value="ABC_transporter-like_ATP-bd"/>
</dbReference>
<dbReference type="Pfam" id="PF12848">
    <property type="entry name" value="ABC_tran_Xtn"/>
    <property type="match status" value="1"/>
</dbReference>
<dbReference type="RefSeq" id="WP_085494328.1">
    <property type="nucleotide sequence ID" value="NZ_FXAZ01000002.1"/>
</dbReference>
<dbReference type="PANTHER" id="PTHR42855:SF2">
    <property type="entry name" value="DRUG RESISTANCE ABC TRANSPORTER,ATP-BINDING PROTEIN"/>
    <property type="match status" value="1"/>
</dbReference>
<feature type="domain" description="ABC transporter" evidence="4">
    <location>
        <begin position="338"/>
        <end position="550"/>
    </location>
</feature>
<dbReference type="InterPro" id="IPR032524">
    <property type="entry name" value="ABC_tran_C"/>
</dbReference>
<dbReference type="GO" id="GO:0005524">
    <property type="term" value="F:ATP binding"/>
    <property type="evidence" value="ECO:0007669"/>
    <property type="project" value="UniProtKB-KW"/>
</dbReference>
<dbReference type="CDD" id="cd03221">
    <property type="entry name" value="ABCF_EF-3"/>
    <property type="match status" value="2"/>
</dbReference>
<dbReference type="SMART" id="SM00382">
    <property type="entry name" value="AAA"/>
    <property type="match status" value="2"/>
</dbReference>
<keyword evidence="6" id="KW-1185">Reference proteome</keyword>